<evidence type="ECO:0000259" key="4">
    <source>
        <dbReference type="Pfam" id="PF22624"/>
    </source>
</evidence>
<comment type="similarity">
    <text evidence="1">Belongs to the P-Pant transferase superfamily. Gsp/Sfp/HetI/AcpT family.</text>
</comment>
<evidence type="ECO:0000259" key="3">
    <source>
        <dbReference type="Pfam" id="PF01648"/>
    </source>
</evidence>
<dbReference type="SUPFAM" id="SSF56214">
    <property type="entry name" value="4'-phosphopantetheinyl transferase"/>
    <property type="match status" value="2"/>
</dbReference>
<dbReference type="PANTHER" id="PTHR12215">
    <property type="entry name" value="PHOSPHOPANTETHEINE TRANSFERASE"/>
    <property type="match status" value="1"/>
</dbReference>
<dbReference type="Pfam" id="PF22624">
    <property type="entry name" value="AASDHPPT_N"/>
    <property type="match status" value="1"/>
</dbReference>
<evidence type="ECO:0000256" key="2">
    <source>
        <dbReference type="ARBA" id="ARBA00022679"/>
    </source>
</evidence>
<dbReference type="GO" id="GO:0000287">
    <property type="term" value="F:magnesium ion binding"/>
    <property type="evidence" value="ECO:0007669"/>
    <property type="project" value="InterPro"/>
</dbReference>
<organism evidence="5">
    <name type="scientific">Streptomyces antibioticus</name>
    <dbReference type="NCBI Taxonomy" id="1890"/>
    <lineage>
        <taxon>Bacteria</taxon>
        <taxon>Bacillati</taxon>
        <taxon>Actinomycetota</taxon>
        <taxon>Actinomycetes</taxon>
        <taxon>Kitasatosporales</taxon>
        <taxon>Streptomycetaceae</taxon>
        <taxon>Streptomyces</taxon>
    </lineage>
</organism>
<dbReference type="Pfam" id="PF01648">
    <property type="entry name" value="ACPS"/>
    <property type="match status" value="1"/>
</dbReference>
<dbReference type="Gene3D" id="3.90.470.20">
    <property type="entry name" value="4'-phosphopantetheinyl transferase domain"/>
    <property type="match status" value="2"/>
</dbReference>
<dbReference type="EMBL" id="AF322256">
    <property type="protein sequence ID" value="AAL15588.1"/>
    <property type="molecule type" value="Genomic_DNA"/>
</dbReference>
<dbReference type="GO" id="GO:0005829">
    <property type="term" value="C:cytosol"/>
    <property type="evidence" value="ECO:0007669"/>
    <property type="project" value="TreeGrafter"/>
</dbReference>
<dbReference type="PANTHER" id="PTHR12215:SF10">
    <property type="entry name" value="L-AMINOADIPATE-SEMIALDEHYDE DEHYDROGENASE-PHOSPHOPANTETHEINYL TRANSFERASE"/>
    <property type="match status" value="1"/>
</dbReference>
<name>Q93FA6_STRAT</name>
<dbReference type="InterPro" id="IPR037143">
    <property type="entry name" value="4-PPantetheinyl_Trfase_dom_sf"/>
</dbReference>
<dbReference type="InterPro" id="IPR008278">
    <property type="entry name" value="4-PPantetheinyl_Trfase_dom"/>
</dbReference>
<feature type="domain" description="4'-phosphopantetheinyl transferase N-terminal" evidence="4">
    <location>
        <begin position="28"/>
        <end position="107"/>
    </location>
</feature>
<reference evidence="5" key="1">
    <citation type="journal article" date="2002" name="Arch. Microbiol.">
        <title>Cloning and analysis of the simocyclinone biosynthetic gene cluster of Streptomyces antibioticus Tu 6040.</title>
        <authorList>
            <person name="Galm U."/>
            <person name="Schimana J."/>
            <person name="Fiedler H.-P."/>
            <person name="Schmidt J."/>
            <person name="Li S.-M."/>
            <person name="Heide L."/>
        </authorList>
    </citation>
    <scope>NUCLEOTIDE SEQUENCE</scope>
    <source>
        <strain evidence="5">Tu 6040</strain>
    </source>
</reference>
<gene>
    <name evidence="5" type="primary">sim10</name>
</gene>
<keyword evidence="2" id="KW-0808">Transferase</keyword>
<evidence type="ECO:0000313" key="5">
    <source>
        <dbReference type="EMBL" id="AAL15588.1"/>
    </source>
</evidence>
<feature type="domain" description="4'-phosphopantetheinyl transferase" evidence="3">
    <location>
        <begin position="112"/>
        <end position="187"/>
    </location>
</feature>
<dbReference type="AlphaFoldDB" id="Q93FA6"/>
<dbReference type="InterPro" id="IPR050559">
    <property type="entry name" value="P-Pant_transferase_sf"/>
</dbReference>
<sequence length="228" mass="25056">MARTESVQPAEAVQLWLVRPEPVRPDELAALDSEERRRAEAFRGSADRMLYLSAHLALRRVLAARLGHVAPQEVRIVRDRNGRPTLPGDRPPFHFSLSHSAGLALLGTAPVRIGVDVQRTLSRTTADLCGRRLHPAEQEELASVQPSARAAHFTRLWTRKEAYLKGLGVGLSRSLAADYLGVDRPDTPAGWTVLDVPCGESHLASAAVQSRSPLPVTLRWLLRSADHV</sequence>
<accession>Q93FA6</accession>
<evidence type="ECO:0000256" key="1">
    <source>
        <dbReference type="ARBA" id="ARBA00010990"/>
    </source>
</evidence>
<dbReference type="InterPro" id="IPR055066">
    <property type="entry name" value="AASDHPPT_N"/>
</dbReference>
<dbReference type="GO" id="GO:0019878">
    <property type="term" value="P:lysine biosynthetic process via aminoadipic acid"/>
    <property type="evidence" value="ECO:0007669"/>
    <property type="project" value="TreeGrafter"/>
</dbReference>
<dbReference type="GO" id="GO:0008897">
    <property type="term" value="F:holo-[acyl-carrier-protein] synthase activity"/>
    <property type="evidence" value="ECO:0007669"/>
    <property type="project" value="InterPro"/>
</dbReference>
<proteinExistence type="inferred from homology"/>
<protein>
    <submittedName>
        <fullName evidence="5">Sim10</fullName>
    </submittedName>
</protein>